<feature type="transmembrane region" description="Helical" evidence="1">
    <location>
        <begin position="460"/>
        <end position="483"/>
    </location>
</feature>
<proteinExistence type="predicted"/>
<feature type="transmembrane region" description="Helical" evidence="1">
    <location>
        <begin position="428"/>
        <end position="448"/>
    </location>
</feature>
<sequence length="1044" mass="111704">MKITNLSIRRPVTTTMVMVATLMIGIFSLLQLPLELYPTLDLPVAAVTTAWAGASPQEVDKQVTQPIVQQLQSLSGVSEIDSTSTQGSSQVVVLFNYGVDIRQQVDQMRTLVNRVQNQLPSDASAPVVQQFDPSNRPILTISLSGDEPLSALTDSANNIVLPALQHLNGVGAVNVAGGLDRQINVLVNPDRLNFYHLSISQVVQALTANNLSTDAGQVSKGSLLIPLHIAGQVSSPSEIMDIPIQTGQGTITVGDVAQVQDGYADVSMISTLDGKPSVSLSVVQASDANTVKVSDEVLQTVARLSHQLPKTEKLTVLSDSAQTIRDTIHTVVDHTILGFILGVLVMLLILRSIRTTTVIAVAIPIAVLATFIPMWAGGITINSVTLGSLAVGLGSLVDFSIVVLESIFRARQRGLDPMEAARTGTAEVGLAVLVAAMAQVCVFAPAIFTPGIAGQFFRPIALTVSFSHVAALVVAITFTPVLASRLLKGPRFQQEDTIPGKTAPFRAWNPFDWFARGMYDLTRAYRRVLNWGLNHRFTVIAATVVMLLASYMMVPVIGFELVPRVNTNQLGISINLPNGTSLDRATQVANQIADLAKQKMPGVQSIFEQVGGGAGLASGSTNTASITVTLRPDMQQTALQVAHDFQKYVANMPGIQVTVSPVSPGAGPVSGGVTVTIEGPDPNTLKILSDQVASIMKRTPGLQYVQNSLEQGTPDYQLNLNPAALARYHLTAQQVETALRQSFQGVNTSTFYQNGKEYDIVVKLPEDFSRNIGNLSQILITNSQGQAVPLQQVGTLTVSQEPPRITDINGVQSVTVQADVYGTSPGQVQRMLSQQFSTMRIPEGYSVGFGQQGQFMNSAFISLGLALLASVVLLYMVMASLFESFLTPFVIMFSLPPTFIGAALGLLLTHRSLNINSIIGVVMVMGLIANNAIVLVDYTNQLRAKGRTLREALLEAGPIRLRPILMSTLTTVLAMFPLVLGYGTGAESLASMATVIAFGLMFSTLVTLVLVPVMYVTTENAIQRVKKWFVRRGVSAHTTSSAGM</sequence>
<keyword evidence="1" id="KW-0812">Transmembrane</keyword>
<dbReference type="GO" id="GO:0005886">
    <property type="term" value="C:plasma membrane"/>
    <property type="evidence" value="ECO:0007669"/>
    <property type="project" value="TreeGrafter"/>
</dbReference>
<keyword evidence="3" id="KW-1185">Reference proteome</keyword>
<dbReference type="Proteomes" id="UP000183508">
    <property type="component" value="Unassembled WGS sequence"/>
</dbReference>
<feature type="transmembrane region" description="Helical" evidence="1">
    <location>
        <begin position="889"/>
        <end position="909"/>
    </location>
</feature>
<organism evidence="2 3">
    <name type="scientific">Alicyclobacillus macrosporangiidus</name>
    <dbReference type="NCBI Taxonomy" id="392015"/>
    <lineage>
        <taxon>Bacteria</taxon>
        <taxon>Bacillati</taxon>
        <taxon>Bacillota</taxon>
        <taxon>Bacilli</taxon>
        <taxon>Bacillales</taxon>
        <taxon>Alicyclobacillaceae</taxon>
        <taxon>Alicyclobacillus</taxon>
    </lineage>
</organism>
<dbReference type="Pfam" id="PF00873">
    <property type="entry name" value="ACR_tran"/>
    <property type="match status" value="1"/>
</dbReference>
<evidence type="ECO:0000313" key="3">
    <source>
        <dbReference type="Proteomes" id="UP000183508"/>
    </source>
</evidence>
<dbReference type="SUPFAM" id="SSF82693">
    <property type="entry name" value="Multidrug efflux transporter AcrB pore domain, PN1, PN2, PC1 and PC2 subdomains"/>
    <property type="match status" value="3"/>
</dbReference>
<dbReference type="PANTHER" id="PTHR32063:SF0">
    <property type="entry name" value="SWARMING MOTILITY PROTEIN SWRC"/>
    <property type="match status" value="1"/>
</dbReference>
<accession>A0A1I7JGQ1</accession>
<name>A0A1I7JGQ1_9BACL</name>
<feature type="transmembrane region" description="Helical" evidence="1">
    <location>
        <begin position="12"/>
        <end position="34"/>
    </location>
</feature>
<feature type="transmembrane region" description="Helical" evidence="1">
    <location>
        <begin position="915"/>
        <end position="938"/>
    </location>
</feature>
<dbReference type="InterPro" id="IPR027463">
    <property type="entry name" value="AcrB_DN_DC_subdom"/>
</dbReference>
<reference evidence="3" key="1">
    <citation type="submission" date="2016-10" db="EMBL/GenBank/DDBJ databases">
        <authorList>
            <person name="Varghese N."/>
        </authorList>
    </citation>
    <scope>NUCLEOTIDE SEQUENCE [LARGE SCALE GENOMIC DNA]</scope>
    <source>
        <strain evidence="3">DSM 17980</strain>
    </source>
</reference>
<feature type="transmembrane region" description="Helical" evidence="1">
    <location>
        <begin position="388"/>
        <end position="408"/>
    </location>
</feature>
<keyword evidence="1" id="KW-1133">Transmembrane helix</keyword>
<dbReference type="Gene3D" id="3.30.70.1440">
    <property type="entry name" value="Multidrug efflux transporter AcrB pore domain"/>
    <property type="match status" value="1"/>
</dbReference>
<dbReference type="Gene3D" id="1.20.1640.10">
    <property type="entry name" value="Multidrug efflux transporter AcrB transmembrane domain"/>
    <property type="match status" value="2"/>
</dbReference>
<feature type="transmembrane region" description="Helical" evidence="1">
    <location>
        <begin position="855"/>
        <end position="877"/>
    </location>
</feature>
<dbReference type="PRINTS" id="PR00702">
    <property type="entry name" value="ACRIFLAVINRP"/>
</dbReference>
<dbReference type="RefSeq" id="WP_074952356.1">
    <property type="nucleotide sequence ID" value="NZ_FPBV01000010.1"/>
</dbReference>
<dbReference type="SUPFAM" id="SSF82866">
    <property type="entry name" value="Multidrug efflux transporter AcrB transmembrane domain"/>
    <property type="match status" value="2"/>
</dbReference>
<evidence type="ECO:0000313" key="2">
    <source>
        <dbReference type="EMBL" id="SFU84346.1"/>
    </source>
</evidence>
<feature type="transmembrane region" description="Helical" evidence="1">
    <location>
        <begin position="959"/>
        <end position="980"/>
    </location>
</feature>
<feature type="transmembrane region" description="Helical" evidence="1">
    <location>
        <begin position="331"/>
        <end position="350"/>
    </location>
</feature>
<dbReference type="SUPFAM" id="SSF82714">
    <property type="entry name" value="Multidrug efflux transporter AcrB TolC docking domain, DN and DC subdomains"/>
    <property type="match status" value="2"/>
</dbReference>
<keyword evidence="1" id="KW-0472">Membrane</keyword>
<dbReference type="Gene3D" id="3.30.70.1320">
    <property type="entry name" value="Multidrug efflux transporter AcrB pore domain like"/>
    <property type="match status" value="1"/>
</dbReference>
<dbReference type="InterPro" id="IPR001036">
    <property type="entry name" value="Acrflvin-R"/>
</dbReference>
<evidence type="ECO:0000256" key="1">
    <source>
        <dbReference type="SAM" id="Phobius"/>
    </source>
</evidence>
<feature type="transmembrane region" description="Helical" evidence="1">
    <location>
        <begin position="357"/>
        <end position="376"/>
    </location>
</feature>
<dbReference type="EMBL" id="FPBV01000010">
    <property type="protein sequence ID" value="SFU84346.1"/>
    <property type="molecule type" value="Genomic_DNA"/>
</dbReference>
<dbReference type="PANTHER" id="PTHR32063">
    <property type="match status" value="1"/>
</dbReference>
<dbReference type="STRING" id="392015.SAMN05421543_11011"/>
<gene>
    <name evidence="2" type="ORF">SAMN05421543_11011</name>
</gene>
<feature type="transmembrane region" description="Helical" evidence="1">
    <location>
        <begin position="537"/>
        <end position="559"/>
    </location>
</feature>
<dbReference type="GO" id="GO:0042910">
    <property type="term" value="F:xenobiotic transmembrane transporter activity"/>
    <property type="evidence" value="ECO:0007669"/>
    <property type="project" value="TreeGrafter"/>
</dbReference>
<feature type="transmembrane region" description="Helical" evidence="1">
    <location>
        <begin position="992"/>
        <end position="1017"/>
    </location>
</feature>
<dbReference type="Gene3D" id="3.30.70.1430">
    <property type="entry name" value="Multidrug efflux transporter AcrB pore domain"/>
    <property type="match status" value="2"/>
</dbReference>
<dbReference type="AlphaFoldDB" id="A0A1I7JGQ1"/>
<dbReference type="OrthoDB" id="9757876at2"/>
<dbReference type="Gene3D" id="3.30.2090.10">
    <property type="entry name" value="Multidrug efflux transporter AcrB TolC docking domain, DN and DC subdomains"/>
    <property type="match status" value="2"/>
</dbReference>
<protein>
    <submittedName>
        <fullName evidence="2">Hydrophobic/amphiphilic exporter-1, HAE1 family</fullName>
    </submittedName>
</protein>